<dbReference type="EMBL" id="QKQS01000001">
    <property type="protein sequence ID" value="PZA13948.1"/>
    <property type="molecule type" value="Genomic_DNA"/>
</dbReference>
<sequence length="1476" mass="161679">MDELMKEGWMPEGVTLPPVQPVVQPEPQVEAQPQPVVTAEALPPVQDPAVMQGLEQAPLQPAPAEQRAKPTLTQSVQALTPYLAQGKDLEHLNGMQDALAERLTRLISEAPQNIRDGLKINSGFRSVERQAEIYKEAVAKYGSEAAARRWAAPPGRSNHNHGLAADLGFANDEVRKYVHDNAARYGLAFPMGHEPWHVETAEARTVKKPVEVPADIKGYIEDAAQRAGVPVHVLMATAKQESDFGRNTKSTTSSAKGLFQFTDATWSDMVKRSAAIYGLPTTVTPDDPKASAFMAAEYMRQNKIAFEKALGRTQKDGEMYISHFMGTQGGINFVRAYESNPSADASKLFPEAAKANYNIFYDKATGQPRTVAQVYSKLTSYIDGNTDYAAAGPTNFGAQRTVTDFRPTAPTVSQGEVMAANDAMAKREAEMPWYQSTADAISQHSITARLLRDNPHFTPDASFVLTPEVQKTLQTEYQLSPEMLPRLEKAVSEQHATYIAQQAQRDQMAQQHLSDSGFTGAALSLATALLDPVSLSVGVATGGLGDIAAVAVGAGRAGRVAAQAGAGAAANVGLELAERRLDMSGSEHNLLMTAAVGAMFGGAYGLLSRNPATMAEAQRLSNLGKSMKDELMGATAPHNPNAVGAAGNPNATLPFLSDNAWVATRDADAPYTVNKVAGVKVGRFDAVGQLKSVKDPNTRLVGGALGEDAVGNADGSINTFSATEEMELMHRKDIAQLNQMWAPAASEWAKDNGYKLGRLTGGANFNDEVTAYIRNTDPTVEWHPAVKRLGDHIAKMNAEKLRDAQNPLRREGLVGRPVKGFEDVPENPNYMMRIYDSFKLNQLLDERVPTGVGQRGLEAWFKGAMRSAQPWIDDELLDRIAEGTVKRLRQKANGIDEALNLMHSGFDVEHLKELLRDADLAEERIDWLLKTIRVKSEAAGDVRSKHRVMLDENFVLRGYRTFGGDARDVSLKDFTVTDAKLLSDLYFRHMNGRIALARVRVKNPTTGEMLINGITSDNEWATVKGKLAKSMADNHMDAVEIKKQLANLDFLYDRTLGRPDPAQDGKWADWLRRVRKFNFLRQAGSFGLAQLPEMAMIPANLGIKAALQHMPAFKRIITMDGRSILDDGLAAEFEAAFGIGTDRLRGMQFFRSDEFGYHAAGALGKLDNALDFGQMAVAEASGMTTINTMLQRTTAKVIAQKFADMAINPTTINMKRMASIGLDDAMLKRIIGQVKDNFTTEDGILFKHKVTRMNLDNWSDLEARAAFENAVFRWARRIVQENDIGNMHRWASRPLWQMLFQFRTFSLTAWNKQFMVNMHLRDMTSFNIMMYGLIAGAGAYALRTQLQAMGRSDKDDYLRKRLAPEKLAAGAFQAAGWSSLLPMAIDTAGYLTGMNPVFDARTSGNASDMIFGSPTIGLIDDVAKAAKGVVQPIRDGRERSQLESRAIAKVAPLQNWVPASALLSTMISGQPERPPR</sequence>
<dbReference type="RefSeq" id="WP_110783953.1">
    <property type="nucleotide sequence ID" value="NZ_QKQS01000001.1"/>
</dbReference>
<dbReference type="GO" id="GO:0008233">
    <property type="term" value="F:peptidase activity"/>
    <property type="evidence" value="ECO:0007669"/>
    <property type="project" value="InterPro"/>
</dbReference>
<dbReference type="Pfam" id="PF01464">
    <property type="entry name" value="SLT"/>
    <property type="match status" value="1"/>
</dbReference>
<dbReference type="PANTHER" id="PTHR34385:SF1">
    <property type="entry name" value="PEPTIDOGLYCAN L-ALANYL-D-GLUTAMATE ENDOPEPTIDASE CWLK"/>
    <property type="match status" value="1"/>
</dbReference>
<proteinExistence type="inferred from homology"/>
<comment type="similarity">
    <text evidence="1">Belongs to the virb1 family.</text>
</comment>
<reference evidence="4 5" key="1">
    <citation type="submission" date="2018-06" db="EMBL/GenBank/DDBJ databases">
        <title>Draft Whole-Genome Sequence of the purple photosynthetic bacterium Rhodospeudomonas palustris XCP.</title>
        <authorList>
            <person name="Rayyan A."/>
            <person name="Meyer T.E."/>
            <person name="Kyndt J.A."/>
        </authorList>
    </citation>
    <scope>NUCLEOTIDE SEQUENCE [LARGE SCALE GENOMIC DNA]</scope>
    <source>
        <strain evidence="4 5">XCP</strain>
    </source>
</reference>
<dbReference type="Proteomes" id="UP000248134">
    <property type="component" value="Unassembled WGS sequence"/>
</dbReference>
<dbReference type="InterPro" id="IPR009045">
    <property type="entry name" value="Zn_M74/Hedgehog-like"/>
</dbReference>
<dbReference type="OrthoDB" id="6065087at2"/>
<feature type="domain" description="Transglycosylase SLT" evidence="2">
    <location>
        <begin position="219"/>
        <end position="306"/>
    </location>
</feature>
<evidence type="ECO:0000259" key="2">
    <source>
        <dbReference type="Pfam" id="PF01464"/>
    </source>
</evidence>
<dbReference type="SUPFAM" id="SSF55166">
    <property type="entry name" value="Hedgehog/DD-peptidase"/>
    <property type="match status" value="1"/>
</dbReference>
<comment type="caution">
    <text evidence="4">The sequence shown here is derived from an EMBL/GenBank/DDBJ whole genome shotgun (WGS) entry which is preliminary data.</text>
</comment>
<evidence type="ECO:0000259" key="3">
    <source>
        <dbReference type="Pfam" id="PF02557"/>
    </source>
</evidence>
<dbReference type="InterPro" id="IPR023346">
    <property type="entry name" value="Lysozyme-like_dom_sf"/>
</dbReference>
<protein>
    <recommendedName>
        <fullName evidence="6">Transglycosylase SLT domain-containing protein</fullName>
    </recommendedName>
</protein>
<dbReference type="PANTHER" id="PTHR34385">
    <property type="entry name" value="D-ALANYL-D-ALANINE CARBOXYPEPTIDASE"/>
    <property type="match status" value="1"/>
</dbReference>
<gene>
    <name evidence="4" type="ORF">DNX69_00525</name>
</gene>
<dbReference type="SUPFAM" id="SSF53955">
    <property type="entry name" value="Lysozyme-like"/>
    <property type="match status" value="1"/>
</dbReference>
<evidence type="ECO:0000313" key="4">
    <source>
        <dbReference type="EMBL" id="PZA13948.1"/>
    </source>
</evidence>
<dbReference type="InterPro" id="IPR052179">
    <property type="entry name" value="DD-CPase-like"/>
</dbReference>
<dbReference type="InterPro" id="IPR008258">
    <property type="entry name" value="Transglycosylase_SLT_dom_1"/>
</dbReference>
<dbReference type="Gene3D" id="1.10.530.10">
    <property type="match status" value="1"/>
</dbReference>
<dbReference type="Gene3D" id="3.30.1380.10">
    <property type="match status" value="1"/>
</dbReference>
<accession>A0A323V1D6</accession>
<feature type="domain" description="D-alanyl-D-alanine carboxypeptidase-like core" evidence="3">
    <location>
        <begin position="95"/>
        <end position="188"/>
    </location>
</feature>
<dbReference type="GO" id="GO:0006508">
    <property type="term" value="P:proteolysis"/>
    <property type="evidence" value="ECO:0007669"/>
    <property type="project" value="InterPro"/>
</dbReference>
<evidence type="ECO:0008006" key="6">
    <source>
        <dbReference type="Google" id="ProtNLM"/>
    </source>
</evidence>
<name>A0A323V1D6_RHOPL</name>
<dbReference type="InterPro" id="IPR003709">
    <property type="entry name" value="VanY-like_core_dom"/>
</dbReference>
<dbReference type="Pfam" id="PF02557">
    <property type="entry name" value="VanY"/>
    <property type="match status" value="1"/>
</dbReference>
<evidence type="ECO:0000313" key="5">
    <source>
        <dbReference type="Proteomes" id="UP000248134"/>
    </source>
</evidence>
<organism evidence="4 5">
    <name type="scientific">Rhodopseudomonas palustris</name>
    <dbReference type="NCBI Taxonomy" id="1076"/>
    <lineage>
        <taxon>Bacteria</taxon>
        <taxon>Pseudomonadati</taxon>
        <taxon>Pseudomonadota</taxon>
        <taxon>Alphaproteobacteria</taxon>
        <taxon>Hyphomicrobiales</taxon>
        <taxon>Nitrobacteraceae</taxon>
        <taxon>Rhodopseudomonas</taxon>
    </lineage>
</organism>
<dbReference type="CDD" id="cd14814">
    <property type="entry name" value="Peptidase_M15"/>
    <property type="match status" value="1"/>
</dbReference>
<evidence type="ECO:0000256" key="1">
    <source>
        <dbReference type="ARBA" id="ARBA00009387"/>
    </source>
</evidence>